<feature type="site" description="Interaction with substrate tRNA" evidence="10">
    <location>
        <position position="128"/>
    </location>
</feature>
<keyword evidence="6 10" id="KW-0547">Nucleotide-binding</keyword>
<dbReference type="Proteomes" id="UP000005439">
    <property type="component" value="Chromosome"/>
</dbReference>
<proteinExistence type="inferred from homology"/>
<dbReference type="EC" id="2.5.1.75" evidence="10"/>
<accession>G8U085</accession>
<dbReference type="GO" id="GO:0006400">
    <property type="term" value="P:tRNA modification"/>
    <property type="evidence" value="ECO:0007669"/>
    <property type="project" value="TreeGrafter"/>
</dbReference>
<evidence type="ECO:0000256" key="12">
    <source>
        <dbReference type="RuleBase" id="RU003784"/>
    </source>
</evidence>
<dbReference type="PANTHER" id="PTHR11088">
    <property type="entry name" value="TRNA DIMETHYLALLYLTRANSFERASE"/>
    <property type="match status" value="1"/>
</dbReference>
<reference evidence="15" key="1">
    <citation type="submission" date="2011-12" db="EMBL/GenBank/DDBJ databases">
        <title>The complete genome of chromosome of Sulfobacillus acidophilus DSM 10332.</title>
        <authorList>
            <person name="Lucas S."/>
            <person name="Han J."/>
            <person name="Lapidus A."/>
            <person name="Bruce D."/>
            <person name="Goodwin L."/>
            <person name="Pitluck S."/>
            <person name="Peters L."/>
            <person name="Kyrpides N."/>
            <person name="Mavromatis K."/>
            <person name="Ivanova N."/>
            <person name="Mikhailova N."/>
            <person name="Chertkov O."/>
            <person name="Saunders E."/>
            <person name="Detter J.C."/>
            <person name="Tapia R."/>
            <person name="Han C."/>
            <person name="Land M."/>
            <person name="Hauser L."/>
            <person name="Markowitz V."/>
            <person name="Cheng J.-F."/>
            <person name="Hugenholtz P."/>
            <person name="Woyke T."/>
            <person name="Wu D."/>
            <person name="Pukall R."/>
            <person name="Gehrich-Schroeter G."/>
            <person name="Schneider S."/>
            <person name="Klenk H.-P."/>
            <person name="Eisen J.A."/>
        </authorList>
    </citation>
    <scope>NUCLEOTIDE SEQUENCE [LARGE SCALE GENOMIC DNA]</scope>
    <source>
        <strain evidence="15">ATCC 700253 / DSM 10332 / NAL</strain>
    </source>
</reference>
<dbReference type="GO" id="GO:0052381">
    <property type="term" value="F:tRNA dimethylallyltransferase activity"/>
    <property type="evidence" value="ECO:0007669"/>
    <property type="project" value="UniProtKB-UniRule"/>
</dbReference>
<comment type="similarity">
    <text evidence="3 10 13">Belongs to the IPP transferase family.</text>
</comment>
<protein>
    <recommendedName>
        <fullName evidence="10">tRNA dimethylallyltransferase</fullName>
        <ecNumber evidence="10">2.5.1.75</ecNumber>
    </recommendedName>
    <alternativeName>
        <fullName evidence="10">Dimethylallyl diphosphate:tRNA dimethylallyltransferase</fullName>
        <shortName evidence="10">DMAPP:tRNA dimethylallyltransferase</shortName>
        <shortName evidence="10">DMATase</shortName>
    </alternativeName>
    <alternativeName>
        <fullName evidence="10">Isopentenyl-diphosphate:tRNA isopentenyltransferase</fullName>
        <shortName evidence="10">IPP transferase</shortName>
        <shortName evidence="10">IPPT</shortName>
        <shortName evidence="10">IPTase</shortName>
    </alternativeName>
</protein>
<evidence type="ECO:0000256" key="10">
    <source>
        <dbReference type="HAMAP-Rule" id="MF_00185"/>
    </source>
</evidence>
<evidence type="ECO:0000256" key="6">
    <source>
        <dbReference type="ARBA" id="ARBA00022741"/>
    </source>
</evidence>
<evidence type="ECO:0000256" key="8">
    <source>
        <dbReference type="ARBA" id="ARBA00022842"/>
    </source>
</evidence>
<dbReference type="InterPro" id="IPR018022">
    <property type="entry name" value="IPT"/>
</dbReference>
<comment type="caution">
    <text evidence="10">Lacks conserved residue(s) required for the propagation of feature annotation.</text>
</comment>
<evidence type="ECO:0000256" key="5">
    <source>
        <dbReference type="ARBA" id="ARBA00022694"/>
    </source>
</evidence>
<comment type="catalytic activity">
    <reaction evidence="9 10 11">
        <text>adenosine(37) in tRNA + dimethylallyl diphosphate = N(6)-dimethylallyladenosine(37) in tRNA + diphosphate</text>
        <dbReference type="Rhea" id="RHEA:26482"/>
        <dbReference type="Rhea" id="RHEA-COMP:10162"/>
        <dbReference type="Rhea" id="RHEA-COMP:10375"/>
        <dbReference type="ChEBI" id="CHEBI:33019"/>
        <dbReference type="ChEBI" id="CHEBI:57623"/>
        <dbReference type="ChEBI" id="CHEBI:74411"/>
        <dbReference type="ChEBI" id="CHEBI:74415"/>
        <dbReference type="EC" id="2.5.1.75"/>
    </reaction>
</comment>
<keyword evidence="8 10" id="KW-0460">Magnesium</keyword>
<dbReference type="HAMAP" id="MF_00185">
    <property type="entry name" value="IPP_trans"/>
    <property type="match status" value="1"/>
</dbReference>
<evidence type="ECO:0000313" key="14">
    <source>
        <dbReference type="EMBL" id="AEW05334.1"/>
    </source>
</evidence>
<dbReference type="InterPro" id="IPR039657">
    <property type="entry name" value="Dimethylallyltransferase"/>
</dbReference>
<feature type="binding site" evidence="10">
    <location>
        <begin position="16"/>
        <end position="21"/>
    </location>
    <ligand>
        <name>substrate</name>
    </ligand>
</feature>
<keyword evidence="7 10" id="KW-0067">ATP-binding</keyword>
<evidence type="ECO:0000256" key="13">
    <source>
        <dbReference type="RuleBase" id="RU003785"/>
    </source>
</evidence>
<feature type="region of interest" description="Interaction with substrate tRNA" evidence="10">
    <location>
        <begin position="39"/>
        <end position="42"/>
    </location>
</feature>
<evidence type="ECO:0000256" key="1">
    <source>
        <dbReference type="ARBA" id="ARBA00001946"/>
    </source>
</evidence>
<evidence type="ECO:0000256" key="3">
    <source>
        <dbReference type="ARBA" id="ARBA00005842"/>
    </source>
</evidence>
<sequence length="307" mass="34270">MDAAAKIPLLVIAGPTAVGKTALSLAVAEQLAGEIVSADSAQVYRGLDIGSAKVSPAIRQKIPHHLIDIVEPDQPFSVADYQRAAQKAIAEIAARGRLPILVGGTGLWIRAVVQNFDLPEDAGATPWRARLMRQGETQGWDGLRRQLRVVDPASYVAIQPNDHRRLVRALEVFFHTGRRLKRSPGESPYAVRYWVLSRPPSQLHRLIEQRVRDMLAAGLVDEVRRLLANGVPPHAQSLSAIGYREVVQWLYGQLTAEERDRLIIRHTQQYAKRQLTWFRSEKMARWLDLSAWTPEQAVDAITASLGR</sequence>
<comment type="cofactor">
    <cofactor evidence="1 10">
        <name>Mg(2+)</name>
        <dbReference type="ChEBI" id="CHEBI:18420"/>
    </cofactor>
</comment>
<dbReference type="PATRIC" id="fig|679936.5.peg.1907"/>
<dbReference type="Gene3D" id="1.10.20.140">
    <property type="match status" value="1"/>
</dbReference>
<feature type="site" description="Interaction with substrate tRNA" evidence="10">
    <location>
        <position position="105"/>
    </location>
</feature>
<evidence type="ECO:0000256" key="4">
    <source>
        <dbReference type="ARBA" id="ARBA00022679"/>
    </source>
</evidence>
<reference evidence="14 15" key="2">
    <citation type="journal article" date="2012" name="Stand. Genomic Sci.">
        <title>Complete genome sequence of the moderately thermophilic mineral-sulfide-oxidizing firmicute Sulfobacillus acidophilus type strain (NAL(T)).</title>
        <authorList>
            <person name="Anderson I."/>
            <person name="Chertkov O."/>
            <person name="Chen A."/>
            <person name="Saunders E."/>
            <person name="Lapidus A."/>
            <person name="Nolan M."/>
            <person name="Lucas S."/>
            <person name="Hammon N."/>
            <person name="Deshpande S."/>
            <person name="Cheng J.F."/>
            <person name="Han C."/>
            <person name="Tapia R."/>
            <person name="Goodwin L.A."/>
            <person name="Pitluck S."/>
            <person name="Liolios K."/>
            <person name="Pagani I."/>
            <person name="Ivanova N."/>
            <person name="Mikhailova N."/>
            <person name="Pati A."/>
            <person name="Palaniappan K."/>
            <person name="Land M."/>
            <person name="Pan C."/>
            <person name="Rohde M."/>
            <person name="Pukall R."/>
            <person name="Goker M."/>
            <person name="Detter J.C."/>
            <person name="Woyke T."/>
            <person name="Bristow J."/>
            <person name="Eisen J.A."/>
            <person name="Markowitz V."/>
            <person name="Hugenholtz P."/>
            <person name="Kyrpides N.C."/>
            <person name="Klenk H.P."/>
            <person name="Mavromatis K."/>
        </authorList>
    </citation>
    <scope>NUCLEOTIDE SEQUENCE [LARGE SCALE GENOMIC DNA]</scope>
    <source>
        <strain evidence="15">ATCC 700253 / DSM 10332 / NAL</strain>
    </source>
</reference>
<keyword evidence="4 10" id="KW-0808">Transferase</keyword>
<dbReference type="KEGG" id="sap:Sulac_1841"/>
<name>G8U085_SULAD</name>
<evidence type="ECO:0000256" key="7">
    <source>
        <dbReference type="ARBA" id="ARBA00022840"/>
    </source>
</evidence>
<dbReference type="HOGENOM" id="CLU_032616_0_1_9"/>
<evidence type="ECO:0000256" key="11">
    <source>
        <dbReference type="RuleBase" id="RU003783"/>
    </source>
</evidence>
<comment type="function">
    <text evidence="2 10 12">Catalyzes the transfer of a dimethylallyl group onto the adenine at position 37 in tRNAs that read codons beginning with uridine, leading to the formation of N6-(dimethylallyl)adenosine (i(6)A).</text>
</comment>
<dbReference type="Gene3D" id="3.40.50.300">
    <property type="entry name" value="P-loop containing nucleotide triphosphate hydrolases"/>
    <property type="match status" value="1"/>
</dbReference>
<dbReference type="SUPFAM" id="SSF52540">
    <property type="entry name" value="P-loop containing nucleoside triphosphate hydrolases"/>
    <property type="match status" value="1"/>
</dbReference>
<evidence type="ECO:0000256" key="9">
    <source>
        <dbReference type="ARBA" id="ARBA00049563"/>
    </source>
</evidence>
<dbReference type="InterPro" id="IPR027417">
    <property type="entry name" value="P-loop_NTPase"/>
</dbReference>
<evidence type="ECO:0000313" key="15">
    <source>
        <dbReference type="Proteomes" id="UP000005439"/>
    </source>
</evidence>
<dbReference type="STRING" id="679936.Sulac_1841"/>
<dbReference type="PANTHER" id="PTHR11088:SF60">
    <property type="entry name" value="TRNA DIMETHYLALLYLTRANSFERASE"/>
    <property type="match status" value="1"/>
</dbReference>
<dbReference type="NCBIfam" id="TIGR00174">
    <property type="entry name" value="miaA"/>
    <property type="match status" value="1"/>
</dbReference>
<keyword evidence="5 10" id="KW-0819">tRNA processing</keyword>
<feature type="binding site" evidence="10">
    <location>
        <begin position="14"/>
        <end position="21"/>
    </location>
    <ligand>
        <name>ATP</name>
        <dbReference type="ChEBI" id="CHEBI:30616"/>
    </ligand>
</feature>
<keyword evidence="15" id="KW-1185">Reference proteome</keyword>
<comment type="subunit">
    <text evidence="10">Monomer.</text>
</comment>
<organism evidence="14 15">
    <name type="scientific">Sulfobacillus acidophilus (strain ATCC 700253 / DSM 10332 / NAL)</name>
    <dbReference type="NCBI Taxonomy" id="679936"/>
    <lineage>
        <taxon>Bacteria</taxon>
        <taxon>Bacillati</taxon>
        <taxon>Bacillota</taxon>
        <taxon>Clostridia</taxon>
        <taxon>Eubacteriales</taxon>
        <taxon>Clostridiales Family XVII. Incertae Sedis</taxon>
        <taxon>Sulfobacillus</taxon>
    </lineage>
</organism>
<dbReference type="AlphaFoldDB" id="G8U085"/>
<evidence type="ECO:0000256" key="2">
    <source>
        <dbReference type="ARBA" id="ARBA00003213"/>
    </source>
</evidence>
<gene>
    <name evidence="10" type="primary">miaA</name>
    <name evidence="14" type="ordered locus">Sulac_1841</name>
</gene>
<dbReference type="EMBL" id="CP003179">
    <property type="protein sequence ID" value="AEW05334.1"/>
    <property type="molecule type" value="Genomic_DNA"/>
</dbReference>
<dbReference type="GO" id="GO:0005524">
    <property type="term" value="F:ATP binding"/>
    <property type="evidence" value="ECO:0007669"/>
    <property type="project" value="UniProtKB-UniRule"/>
</dbReference>
<dbReference type="Pfam" id="PF01715">
    <property type="entry name" value="IPPT"/>
    <property type="match status" value="1"/>
</dbReference>